<feature type="non-terminal residue" evidence="1">
    <location>
        <position position="84"/>
    </location>
</feature>
<gene>
    <name evidence="1" type="ORF">IscW_ISCW013375</name>
</gene>
<organism>
    <name type="scientific">Ixodes scapularis</name>
    <name type="common">Black-legged tick</name>
    <name type="synonym">Deer tick</name>
    <dbReference type="NCBI Taxonomy" id="6945"/>
    <lineage>
        <taxon>Eukaryota</taxon>
        <taxon>Metazoa</taxon>
        <taxon>Ecdysozoa</taxon>
        <taxon>Arthropoda</taxon>
        <taxon>Chelicerata</taxon>
        <taxon>Arachnida</taxon>
        <taxon>Acari</taxon>
        <taxon>Parasitiformes</taxon>
        <taxon>Ixodida</taxon>
        <taxon>Ixodoidea</taxon>
        <taxon>Ixodidae</taxon>
        <taxon>Ixodinae</taxon>
        <taxon>Ixodes</taxon>
    </lineage>
</organism>
<dbReference type="VEuPathDB" id="VectorBase:ISCW013375"/>
<accession>B7QAC9</accession>
<proteinExistence type="predicted"/>
<protein>
    <submittedName>
        <fullName evidence="1">Uncharacterized protein</fullName>
    </submittedName>
</protein>
<name>B7QAC9_IXOSC</name>
<feature type="non-terminal residue" evidence="1">
    <location>
        <position position="1"/>
    </location>
</feature>
<dbReference type="HOGENOM" id="CLU_2549484_0_0_1"/>
<dbReference type="PaxDb" id="6945-B7QAC9"/>
<sequence>SRQGLPSNTCGAGRCSRNVRHNAIQVFRASPDAILIHAARTFQRFIDTVLGGLPLCLPQVDDLLFLAMTRPNTPNTCVNFSSVS</sequence>
<reference evidence="1" key="1">
    <citation type="submission" date="2008-03" db="EMBL/GenBank/DDBJ databases">
        <title>Annotation of Ixodes scapularis.</title>
        <authorList>
            <consortium name="Ixodes scapularis Genome Project Consortium"/>
            <person name="Caler E."/>
            <person name="Hannick L.I."/>
            <person name="Bidwell S."/>
            <person name="Joardar V."/>
            <person name="Thiagarajan M."/>
            <person name="Amedeo P."/>
            <person name="Galinsky K.J."/>
            <person name="Schobel S."/>
            <person name="Inman J."/>
            <person name="Hostetler J."/>
            <person name="Miller J."/>
            <person name="Hammond M."/>
            <person name="Megy K."/>
            <person name="Lawson D."/>
            <person name="Kodira C."/>
            <person name="Sutton G."/>
            <person name="Meyer J."/>
            <person name="Hill C.A."/>
            <person name="Birren B."/>
            <person name="Nene V."/>
            <person name="Collins F."/>
            <person name="Alarcon-Chaidez F."/>
            <person name="Wikel S."/>
            <person name="Strausberg R."/>
        </authorList>
    </citation>
    <scope>NUCLEOTIDE SEQUENCE [LARGE SCALE GENOMIC DNA]</scope>
    <source>
        <strain evidence="1">Wikel colony</strain>
    </source>
</reference>
<dbReference type="EMBL" id="DS893687">
    <property type="protein sequence ID" value="EEC15801.1"/>
    <property type="molecule type" value="Genomic_DNA"/>
</dbReference>
<dbReference type="AlphaFoldDB" id="B7QAC9"/>
<evidence type="ECO:0000313" key="1">
    <source>
        <dbReference type="EMBL" id="EEC15801.1"/>
    </source>
</evidence>